<proteinExistence type="predicted"/>
<name>A0A2I1FYH1_9GLOM</name>
<gene>
    <name evidence="1" type="ORF">RhiirA4_524663</name>
</gene>
<dbReference type="VEuPathDB" id="FungiDB:RhiirFUN_014544"/>
<organism evidence="1 2">
    <name type="scientific">Rhizophagus irregularis</name>
    <dbReference type="NCBI Taxonomy" id="588596"/>
    <lineage>
        <taxon>Eukaryota</taxon>
        <taxon>Fungi</taxon>
        <taxon>Fungi incertae sedis</taxon>
        <taxon>Mucoromycota</taxon>
        <taxon>Glomeromycotina</taxon>
        <taxon>Glomeromycetes</taxon>
        <taxon>Glomerales</taxon>
        <taxon>Glomeraceae</taxon>
        <taxon>Rhizophagus</taxon>
    </lineage>
</organism>
<dbReference type="AlphaFoldDB" id="A0A2I1FYH1"/>
<reference evidence="1 2" key="1">
    <citation type="submission" date="2015-10" db="EMBL/GenBank/DDBJ databases">
        <title>Genome analyses suggest a sexual origin of heterokaryosis in a supposedly ancient asexual fungus.</title>
        <authorList>
            <person name="Ropars J."/>
            <person name="Sedzielewska K."/>
            <person name="Noel J."/>
            <person name="Charron P."/>
            <person name="Farinelli L."/>
            <person name="Marton T."/>
            <person name="Kruger M."/>
            <person name="Pelin A."/>
            <person name="Brachmann A."/>
            <person name="Corradi N."/>
        </authorList>
    </citation>
    <scope>NUCLEOTIDE SEQUENCE [LARGE SCALE GENOMIC DNA]</scope>
    <source>
        <strain evidence="1 2">A4</strain>
    </source>
</reference>
<evidence type="ECO:0000313" key="1">
    <source>
        <dbReference type="EMBL" id="PKY39415.1"/>
    </source>
</evidence>
<dbReference type="EMBL" id="LLXI01000062">
    <property type="protein sequence ID" value="PKY39415.1"/>
    <property type="molecule type" value="Genomic_DNA"/>
</dbReference>
<dbReference type="Proteomes" id="UP000234323">
    <property type="component" value="Unassembled WGS sequence"/>
</dbReference>
<keyword evidence="2" id="KW-1185">Reference proteome</keyword>
<dbReference type="VEuPathDB" id="FungiDB:RhiirA1_538827"/>
<protein>
    <submittedName>
        <fullName evidence="1">Uncharacterized protein</fullName>
    </submittedName>
</protein>
<evidence type="ECO:0000313" key="2">
    <source>
        <dbReference type="Proteomes" id="UP000234323"/>
    </source>
</evidence>
<sequence>MDFYRYILTCIADTDYKDWNVLNCLNYLKDHNHLQFTSDSKQEILSAFTSVFKKISESCTINSRVTKKAKKLYDNVHETFQRREITEFFEKVDREFEERRNERELENCFDKNGCELLIKSSDFHTLKLSSRYAGKSEELPEKDESVSDRSDLFLRKKRSINYNEERMIKRLHRDRETTPSPCSPKLHLMDNPFIEDKEDDVIIIDDVDELCFEEGDPANDLKVGDTNVSQLFRKYQNESLRIANNGGLLVESNVHEILSLSSIFLLTPGSHPNTMIDIFSSSLLDEVHEKVISIQQSELDPDCELKFRKAAKKAIKESRECAVDWLWTELSNDQALKENLGIVFLECLRSLPTTKIKNQPSEITLITNHLDHIMKMLHNPDKHIVEWPNTGLDESKARKLQGRSKQPDFTVSIIHQLQDNGVIFVGEVSPPSEKNNVYKNCNDLIRVGVFMKDCLDSAIGKGADIKVLGFQCIDHTIDFYVMDLVQGIYILIKIGQVAIPTSLKEVSTFIEDMEILLIMRKVFQQSFDKFFDKLCNPSLPSVKASLRRDTLRTPKFRQLVSKTRNCRRNCPFWFGRDNR</sequence>
<comment type="caution">
    <text evidence="1">The sequence shown here is derived from an EMBL/GenBank/DDBJ whole genome shotgun (WGS) entry which is preliminary data.</text>
</comment>
<accession>A0A2I1FYH1</accession>
<dbReference type="VEuPathDB" id="FungiDB:FUN_012582"/>